<dbReference type="Pfam" id="PF06695">
    <property type="entry name" value="Sm_multidrug_ex"/>
    <property type="match status" value="1"/>
</dbReference>
<proteinExistence type="predicted"/>
<feature type="transmembrane region" description="Helical" evidence="1">
    <location>
        <begin position="7"/>
        <end position="28"/>
    </location>
</feature>
<dbReference type="RefSeq" id="WP_285933371.1">
    <property type="nucleotide sequence ID" value="NZ_JASTZU010000053.1"/>
</dbReference>
<organism evidence="2 3">
    <name type="scientific">Aquibacillus rhizosphaerae</name>
    <dbReference type="NCBI Taxonomy" id="3051431"/>
    <lineage>
        <taxon>Bacteria</taxon>
        <taxon>Bacillati</taxon>
        <taxon>Bacillota</taxon>
        <taxon>Bacilli</taxon>
        <taxon>Bacillales</taxon>
        <taxon>Bacillaceae</taxon>
        <taxon>Aquibacillus</taxon>
    </lineage>
</organism>
<reference evidence="2 3" key="1">
    <citation type="submission" date="2023-06" db="EMBL/GenBank/DDBJ databases">
        <title>Aquibacillus rhizosphaerae LR5S19.</title>
        <authorList>
            <person name="Sun J.-Q."/>
        </authorList>
    </citation>
    <scope>NUCLEOTIDE SEQUENCE [LARGE SCALE GENOMIC DNA]</scope>
    <source>
        <strain evidence="2 3">LR5S19</strain>
    </source>
</reference>
<evidence type="ECO:0000256" key="1">
    <source>
        <dbReference type="SAM" id="Phobius"/>
    </source>
</evidence>
<evidence type="ECO:0000313" key="2">
    <source>
        <dbReference type="EMBL" id="MDL4842082.1"/>
    </source>
</evidence>
<accession>A0ABT7L891</accession>
<name>A0ABT7L891_9BACI</name>
<feature type="transmembrane region" description="Helical" evidence="1">
    <location>
        <begin position="34"/>
        <end position="60"/>
    </location>
</feature>
<feature type="transmembrane region" description="Helical" evidence="1">
    <location>
        <begin position="126"/>
        <end position="151"/>
    </location>
</feature>
<evidence type="ECO:0000313" key="3">
    <source>
        <dbReference type="Proteomes" id="UP001235343"/>
    </source>
</evidence>
<keyword evidence="1" id="KW-0812">Transmembrane</keyword>
<protein>
    <submittedName>
        <fullName evidence="2">Small multi-drug export protein</fullName>
    </submittedName>
</protein>
<keyword evidence="1" id="KW-0472">Membrane</keyword>
<dbReference type="Proteomes" id="UP001235343">
    <property type="component" value="Unassembled WGS sequence"/>
</dbReference>
<comment type="caution">
    <text evidence="2">The sequence shown here is derived from an EMBL/GenBank/DDBJ whole genome shotgun (WGS) entry which is preliminary data.</text>
</comment>
<dbReference type="EMBL" id="JASTZU010000053">
    <property type="protein sequence ID" value="MDL4842082.1"/>
    <property type="molecule type" value="Genomic_DNA"/>
</dbReference>
<keyword evidence="1" id="KW-1133">Transmembrane helix</keyword>
<gene>
    <name evidence="2" type="ORF">QQS35_16710</name>
</gene>
<dbReference type="InterPro" id="IPR009577">
    <property type="entry name" value="Sm_multidrug_ex"/>
</dbReference>
<sequence>MDFTELFIAYGFVFLLSAIPFFEAWGVIPVSILAGLSIVPALIIGLLGNILTILLLVMFIDKIKQWRNNRKKKKGQDTSSKRTARAQNLWNKYGLPGLAFIGPLFVGSHLTTFFCLTSGGSKNRTTYWMIASISTWSILFAVLAFFGIDLLGFEDRNMIKDFFE</sequence>
<feature type="transmembrane region" description="Helical" evidence="1">
    <location>
        <begin position="93"/>
        <end position="114"/>
    </location>
</feature>
<keyword evidence="3" id="KW-1185">Reference proteome</keyword>